<dbReference type="Proteomes" id="UP000580474">
    <property type="component" value="Unassembled WGS sequence"/>
</dbReference>
<accession>A0A840N6L2</accession>
<sequence>MEYVVTAELEPPVTAQGLDELQQQGVVALLDRRLALVEGVTGPDQADIDVLDYRISPSADRATVVLVLDAPSLVSAEWAAATVLDELLGEIELLSGWSVADSKVRITEDEFNLSLAAADVRTPDDSSALEAAVEEALESSAGEPALETEHWRETLLECAPRLRAFGADAFAADGASDSAARLAAGALIHAVWVVTDEIFYDELSLSINNATVDEAQGLLVLEELPPCYDDRYDSAFARAFLLASAAVATRLSEQVWTPPRCVAEALALRLMMHEAQVLLEAAGLLEWAQSTPIFAKFTAAAFTDTSHEELYEVDIRLDENSAEPLLSELETGLRDRGLSFDQWFGKRDGAPGLHPYLQFL</sequence>
<evidence type="ECO:0000313" key="2">
    <source>
        <dbReference type="Proteomes" id="UP000580474"/>
    </source>
</evidence>
<dbReference type="EMBL" id="JACHIV010000001">
    <property type="protein sequence ID" value="MBB5067676.1"/>
    <property type="molecule type" value="Genomic_DNA"/>
</dbReference>
<organism evidence="1 2">
    <name type="scientific">Saccharopolyspora gloriosae</name>
    <dbReference type="NCBI Taxonomy" id="455344"/>
    <lineage>
        <taxon>Bacteria</taxon>
        <taxon>Bacillati</taxon>
        <taxon>Actinomycetota</taxon>
        <taxon>Actinomycetes</taxon>
        <taxon>Pseudonocardiales</taxon>
        <taxon>Pseudonocardiaceae</taxon>
        <taxon>Saccharopolyspora</taxon>
    </lineage>
</organism>
<gene>
    <name evidence="1" type="ORF">BJ969_000764</name>
</gene>
<protein>
    <submittedName>
        <fullName evidence="1">Uncharacterized protein</fullName>
    </submittedName>
</protein>
<reference evidence="1 2" key="1">
    <citation type="submission" date="2020-08" db="EMBL/GenBank/DDBJ databases">
        <title>Sequencing the genomes of 1000 actinobacteria strains.</title>
        <authorList>
            <person name="Klenk H.-P."/>
        </authorList>
    </citation>
    <scope>NUCLEOTIDE SEQUENCE [LARGE SCALE GENOMIC DNA]</scope>
    <source>
        <strain evidence="1 2">DSM 45582</strain>
    </source>
</reference>
<comment type="caution">
    <text evidence="1">The sequence shown here is derived from an EMBL/GenBank/DDBJ whole genome shotgun (WGS) entry which is preliminary data.</text>
</comment>
<dbReference type="RefSeq" id="WP_184477362.1">
    <property type="nucleotide sequence ID" value="NZ_JACHIV010000001.1"/>
</dbReference>
<proteinExistence type="predicted"/>
<evidence type="ECO:0000313" key="1">
    <source>
        <dbReference type="EMBL" id="MBB5067676.1"/>
    </source>
</evidence>
<keyword evidence="2" id="KW-1185">Reference proteome</keyword>
<dbReference type="AlphaFoldDB" id="A0A840N6L2"/>
<name>A0A840N6L2_9PSEU</name>